<dbReference type="EnsemblMetazoa" id="PPA34721.1">
    <property type="protein sequence ID" value="PPA34721.1"/>
    <property type="gene ID" value="WBGene00273090"/>
</dbReference>
<accession>A0A8R1YL94</accession>
<organism evidence="1 2">
    <name type="scientific">Pristionchus pacificus</name>
    <name type="common">Parasitic nematode worm</name>
    <dbReference type="NCBI Taxonomy" id="54126"/>
    <lineage>
        <taxon>Eukaryota</taxon>
        <taxon>Metazoa</taxon>
        <taxon>Ecdysozoa</taxon>
        <taxon>Nematoda</taxon>
        <taxon>Chromadorea</taxon>
        <taxon>Rhabditida</taxon>
        <taxon>Rhabditina</taxon>
        <taxon>Diplogasteromorpha</taxon>
        <taxon>Diplogasteroidea</taxon>
        <taxon>Neodiplogasteridae</taxon>
        <taxon>Pristionchus</taxon>
    </lineage>
</organism>
<evidence type="ECO:0000313" key="1">
    <source>
        <dbReference type="EnsemblMetazoa" id="PPA34721.1"/>
    </source>
</evidence>
<evidence type="ECO:0000313" key="2">
    <source>
        <dbReference type="Proteomes" id="UP000005239"/>
    </source>
</evidence>
<keyword evidence="2" id="KW-1185">Reference proteome</keyword>
<sequence>MNISKSSAFCCPKGLQKVLDFQQILFAMASSRAFTLILLLVSFSLGESRWEKLDKVKEQVDVALHRKNPDTLVRACGDQLLAVLMEIDLTSRCPTDRNRRASGNERGERRARTSCLISVTHLSRRSISHHCCRSGCSYESLTEIICADD</sequence>
<protein>
    <submittedName>
        <fullName evidence="1">Uncharacterized protein</fullName>
    </submittedName>
</protein>
<reference evidence="2" key="1">
    <citation type="journal article" date="2008" name="Nat. Genet.">
        <title>The Pristionchus pacificus genome provides a unique perspective on nematode lifestyle and parasitism.</title>
        <authorList>
            <person name="Dieterich C."/>
            <person name="Clifton S.W."/>
            <person name="Schuster L.N."/>
            <person name="Chinwalla A."/>
            <person name="Delehaunty K."/>
            <person name="Dinkelacker I."/>
            <person name="Fulton L."/>
            <person name="Fulton R."/>
            <person name="Godfrey J."/>
            <person name="Minx P."/>
            <person name="Mitreva M."/>
            <person name="Roeseler W."/>
            <person name="Tian H."/>
            <person name="Witte H."/>
            <person name="Yang S.P."/>
            <person name="Wilson R.K."/>
            <person name="Sommer R.J."/>
        </authorList>
    </citation>
    <scope>NUCLEOTIDE SEQUENCE [LARGE SCALE GENOMIC DNA]</scope>
    <source>
        <strain evidence="2">PS312</strain>
    </source>
</reference>
<dbReference type="AlphaFoldDB" id="A0A2A6C6M9"/>
<gene>
    <name evidence="1" type="primary">WBGene00273090</name>
</gene>
<name>A0A2A6C6M9_PRIPA</name>
<accession>A0A2A6C6M9</accession>
<dbReference type="Proteomes" id="UP000005239">
    <property type="component" value="Unassembled WGS sequence"/>
</dbReference>
<reference evidence="1" key="2">
    <citation type="submission" date="2022-06" db="UniProtKB">
        <authorList>
            <consortium name="EnsemblMetazoa"/>
        </authorList>
    </citation>
    <scope>IDENTIFICATION</scope>
    <source>
        <strain evidence="1">PS312</strain>
    </source>
</reference>
<proteinExistence type="predicted"/>